<dbReference type="HOGENOM" id="CLU_007127_3_0_1"/>
<keyword evidence="3 7" id="KW-0812">Transmembrane</keyword>
<evidence type="ECO:0000313" key="8">
    <source>
        <dbReference type="EMBL" id="CCH62135.1"/>
    </source>
</evidence>
<feature type="region of interest" description="Disordered" evidence="6">
    <location>
        <begin position="646"/>
        <end position="665"/>
    </location>
</feature>
<feature type="region of interest" description="Disordered" evidence="6">
    <location>
        <begin position="808"/>
        <end position="891"/>
    </location>
</feature>
<dbReference type="GO" id="GO:0010961">
    <property type="term" value="P:intracellular magnesium ion homeostasis"/>
    <property type="evidence" value="ECO:0007669"/>
    <property type="project" value="EnsemblFungi"/>
</dbReference>
<evidence type="ECO:0000256" key="7">
    <source>
        <dbReference type="SAM" id="Phobius"/>
    </source>
</evidence>
<feature type="region of interest" description="Disordered" evidence="6">
    <location>
        <begin position="41"/>
        <end position="73"/>
    </location>
</feature>
<dbReference type="InterPro" id="IPR044089">
    <property type="entry name" value="Alr1-like"/>
</dbReference>
<name>I2H6Y3_HENB6</name>
<dbReference type="RefSeq" id="XP_004181654.1">
    <property type="nucleotide sequence ID" value="XM_004181606.1"/>
</dbReference>
<feature type="compositionally biased region" description="Basic residues" evidence="6">
    <location>
        <begin position="879"/>
        <end position="890"/>
    </location>
</feature>
<accession>I2H6Y3</accession>
<dbReference type="GO" id="GO:1990816">
    <property type="term" value="C:vacuole-mitochondrion membrane contact site"/>
    <property type="evidence" value="ECO:0007669"/>
    <property type="project" value="EnsemblFungi"/>
</dbReference>
<evidence type="ECO:0008006" key="10">
    <source>
        <dbReference type="Google" id="ProtNLM"/>
    </source>
</evidence>
<comment type="subcellular location">
    <subcellularLocation>
        <location evidence="1">Membrane</location>
        <topology evidence="1">Multi-pass membrane protein</topology>
    </subcellularLocation>
</comment>
<gene>
    <name evidence="8" type="primary">TBLA0G01930</name>
    <name evidence="8" type="ORF">TBLA_0G01930</name>
</gene>
<dbReference type="Gene3D" id="1.20.58.340">
    <property type="entry name" value="Magnesium transport protein CorA, transmembrane region"/>
    <property type="match status" value="3"/>
</dbReference>
<feature type="region of interest" description="Disordered" evidence="6">
    <location>
        <begin position="442"/>
        <end position="476"/>
    </location>
</feature>
<reference evidence="8 9" key="1">
    <citation type="journal article" date="2011" name="Proc. Natl. Acad. Sci. U.S.A.">
        <title>Evolutionary erosion of yeast sex chromosomes by mating-type switching accidents.</title>
        <authorList>
            <person name="Gordon J.L."/>
            <person name="Armisen D."/>
            <person name="Proux-Wera E."/>
            <person name="Oheigeartaigh S.S."/>
            <person name="Byrne K.P."/>
            <person name="Wolfe K.H."/>
        </authorList>
    </citation>
    <scope>NUCLEOTIDE SEQUENCE [LARGE SCALE GENOMIC DNA]</scope>
    <source>
        <strain evidence="9">ATCC 34711 / CBS 6284 / DSM 70876 / NBRC 10599 / NRRL Y-10934 / UCD 77-7</strain>
    </source>
</reference>
<dbReference type="InterPro" id="IPR002523">
    <property type="entry name" value="MgTranspt_CorA/ZnTranspt_ZntB"/>
</dbReference>
<evidence type="ECO:0000256" key="4">
    <source>
        <dbReference type="ARBA" id="ARBA00022989"/>
    </source>
</evidence>
<dbReference type="Pfam" id="PF01544">
    <property type="entry name" value="CorA"/>
    <property type="match status" value="1"/>
</dbReference>
<feature type="compositionally biased region" description="Low complexity" evidence="6">
    <location>
        <begin position="352"/>
        <end position="364"/>
    </location>
</feature>
<keyword evidence="9" id="KW-1185">Reference proteome</keyword>
<protein>
    <recommendedName>
        <fullName evidence="10">Manganese resistance protein MNR2</fullName>
    </recommendedName>
</protein>
<evidence type="ECO:0000256" key="1">
    <source>
        <dbReference type="ARBA" id="ARBA00004141"/>
    </source>
</evidence>
<dbReference type="CDD" id="cd12829">
    <property type="entry name" value="Alr1p-like"/>
    <property type="match status" value="1"/>
</dbReference>
<dbReference type="FunCoup" id="I2H6Y3">
    <property type="interactions" value="128"/>
</dbReference>
<feature type="region of interest" description="Disordered" evidence="6">
    <location>
        <begin position="677"/>
        <end position="714"/>
    </location>
</feature>
<feature type="compositionally biased region" description="Basic residues" evidence="6">
    <location>
        <begin position="1023"/>
        <end position="1039"/>
    </location>
</feature>
<dbReference type="PANTHER" id="PTHR21535">
    <property type="entry name" value="MAGNESIUM AND COBALT TRANSPORT PROTEIN/MITOCHONDRIAL IMPORT INNER MEMBRANE TRANSLOCASE SUBUNIT TIM8"/>
    <property type="match status" value="1"/>
</dbReference>
<feature type="compositionally biased region" description="Polar residues" evidence="6">
    <location>
        <begin position="309"/>
        <end position="323"/>
    </location>
</feature>
<comment type="similarity">
    <text evidence="2">Belongs to the CorA metal ion transporter (MIT) (TC 1.A.35) family.</text>
</comment>
<sequence>MSRDLNPKETETPLLSRTDITTINNTTANDNINIDNVESSNTQSSVYKLPHNSSEQALETSESNTTNPDPHKNFIEIDKKQDHPHQHKEFHDVNFNLKNHDAPLNDFDQVDSLGILHDISNSFDTNPDNLINSTTQTSCSQEQRGRSTIQAHPHHTTIHSSIDQSLNSHENSALFDHRPSAMKTSPIISSGRRSRSMSTNTKNTINPNTTINDITLGNERMDISKKNGKSNNFLFRRQSASNPLKVKHHATFNFIPTTATTNINPSTFNNQIKRRQTFAGKEDVVIDVDALMQSVAGGDSKNKCKLKHTNNSSNSILNPNATTAVHDKNSLKNNSSDSHSNTSQITTEEDYNSQPSSRGSSQNSSLDDVCLFLEDGSSIGVKIWPDCQILEEFSKEETDKLRKQAALEAEEFHFQFDSFDDVENETMNEMDILMENTNKNTIANSNLNESNNELVGSSSRSRNDSRGGGPGGMGYNQMNEEGIMFSHPIVSNIEVPELGNQRVNETEMLTPGRIRPKKLSPWHLKRLSTYGSISDPDRLRSLKYMEKETKLNKNFKNMNEIRDNFLVGGRGGGQSGHNIQYPPHIISNNPEHFRFTYFRPDLEQTVHSPTISGLLQSDQKFEDLFVAQQYTLVDSITNAVNNNLNPVSSRNTVTSPNASNAMGNRTRRSLLPSQSQNNLYHLNTNNNNNISGHTTTTTTTNNNNNNNNASRISNTTTTTNINDIIVNDSNINHGSIDEIEIEPFWLDVLNPTEEEMKVISKAFGIHPLTTEDIFLGEAHEKVEVFKDYYFVCFRSFDIVAERRIRHKKNHKHMDESNDGTSVRSTNGGGNKKSWRSLFGFRRRRSSTTYKTSKSNRSSNGSAHGTSNSSFDDDEEARTRYKRKSGVRHKPRQGELEPLNVYIIVFKTGILTFHFATTPHPINVRRRTRLLKDYLTVTADWVSYAIIDDITDSFAPMIEAIEDEVYDIEEAILKMHHGYDSEDSDDSDDDDDDDGSDESGESGSDDNVSDTGPDNRMLRERSIQSRRRSLWGKKSKTSGRQRRDNGSDGYDDNSMDDSFTQSSSISRSRSTNSHRSSVNVGHMMGWKKKGDMLRRIGECRKRVMSVMRLLSPKADVIKGLGKRQGSEQIDMYLSDIQDHIITMVSSLSHYEKLLSRSHSNYLAQLNIDMTRVNNDMNDVLGKITILGTVVLPMNVITGLWGMNVIVPGQPGYEEGSIYWFLGIVVSLLLLAWWAVLYTRRRFGSF</sequence>
<keyword evidence="5 7" id="KW-0472">Membrane</keyword>
<evidence type="ECO:0000313" key="9">
    <source>
        <dbReference type="Proteomes" id="UP000002866"/>
    </source>
</evidence>
<dbReference type="InterPro" id="IPR045863">
    <property type="entry name" value="CorA_TM1_TM2"/>
</dbReference>
<dbReference type="PANTHER" id="PTHR21535:SF51">
    <property type="entry name" value="MANGANESE RESISTANCE PROTEIN MNR2"/>
    <property type="match status" value="1"/>
</dbReference>
<dbReference type="InParanoid" id="I2H6Y3"/>
<feature type="compositionally biased region" description="Low complexity" evidence="6">
    <location>
        <begin position="331"/>
        <end position="341"/>
    </location>
</feature>
<feature type="compositionally biased region" description="Polar residues" evidence="6">
    <location>
        <begin position="41"/>
        <end position="68"/>
    </location>
</feature>
<feature type="compositionally biased region" description="Polar residues" evidence="6">
    <location>
        <begin position="860"/>
        <end position="869"/>
    </location>
</feature>
<dbReference type="Gene3D" id="3.30.460.20">
    <property type="entry name" value="CorA soluble domain-like"/>
    <property type="match status" value="1"/>
</dbReference>
<feature type="region of interest" description="Disordered" evidence="6">
    <location>
        <begin position="977"/>
        <end position="1082"/>
    </location>
</feature>
<dbReference type="EMBL" id="HE806322">
    <property type="protein sequence ID" value="CCH62135.1"/>
    <property type="molecule type" value="Genomic_DNA"/>
</dbReference>
<feature type="compositionally biased region" description="Low complexity" evidence="6">
    <location>
        <begin position="444"/>
        <end position="460"/>
    </location>
</feature>
<keyword evidence="4 7" id="KW-1133">Transmembrane helix</keyword>
<feature type="region of interest" description="Disordered" evidence="6">
    <location>
        <begin position="299"/>
        <end position="364"/>
    </location>
</feature>
<feature type="compositionally biased region" description="Polar residues" evidence="6">
    <location>
        <begin position="646"/>
        <end position="663"/>
    </location>
</feature>
<feature type="transmembrane region" description="Helical" evidence="7">
    <location>
        <begin position="898"/>
        <end position="916"/>
    </location>
</feature>
<dbReference type="SUPFAM" id="SSF144083">
    <property type="entry name" value="Magnesium transport protein CorA, transmembrane region"/>
    <property type="match status" value="1"/>
</dbReference>
<dbReference type="InterPro" id="IPR045861">
    <property type="entry name" value="CorA_cytoplasmic_dom"/>
</dbReference>
<proteinExistence type="inferred from homology"/>
<dbReference type="GO" id="GO:0015095">
    <property type="term" value="F:magnesium ion transmembrane transporter activity"/>
    <property type="evidence" value="ECO:0007669"/>
    <property type="project" value="InterPro"/>
</dbReference>
<dbReference type="SUPFAM" id="SSF143865">
    <property type="entry name" value="CorA soluble domain-like"/>
    <property type="match status" value="1"/>
</dbReference>
<evidence type="ECO:0000256" key="3">
    <source>
        <dbReference type="ARBA" id="ARBA00022692"/>
    </source>
</evidence>
<dbReference type="OrthoDB" id="29879at2759"/>
<feature type="compositionally biased region" description="Acidic residues" evidence="6">
    <location>
        <begin position="980"/>
        <end position="1007"/>
    </location>
</feature>
<dbReference type="KEGG" id="tbl:TBLA_0G01930"/>
<dbReference type="AlphaFoldDB" id="I2H6Y3"/>
<feature type="transmembrane region" description="Helical" evidence="7">
    <location>
        <begin position="1178"/>
        <end position="1204"/>
    </location>
</feature>
<feature type="region of interest" description="Disordered" evidence="6">
    <location>
        <begin position="182"/>
        <end position="213"/>
    </location>
</feature>
<feature type="transmembrane region" description="Helical" evidence="7">
    <location>
        <begin position="1216"/>
        <end position="1236"/>
    </location>
</feature>
<evidence type="ECO:0000256" key="6">
    <source>
        <dbReference type="SAM" id="MobiDB-lite"/>
    </source>
</evidence>
<dbReference type="Proteomes" id="UP000002866">
    <property type="component" value="Chromosome 7"/>
</dbReference>
<dbReference type="eggNOG" id="ENOG502QPTQ">
    <property type="taxonomic scope" value="Eukaryota"/>
</dbReference>
<feature type="compositionally biased region" description="Low complexity" evidence="6">
    <location>
        <begin position="1061"/>
        <end position="1076"/>
    </location>
</feature>
<dbReference type="GeneID" id="14497267"/>
<dbReference type="GO" id="GO:0000329">
    <property type="term" value="C:fungal-type vacuole membrane"/>
    <property type="evidence" value="ECO:0007669"/>
    <property type="project" value="EnsemblFungi"/>
</dbReference>
<feature type="compositionally biased region" description="Low complexity" evidence="6">
    <location>
        <begin position="196"/>
        <end position="213"/>
    </location>
</feature>
<dbReference type="OMA" id="HNHESAS"/>
<organism evidence="8 9">
    <name type="scientific">Henningerozyma blattae (strain ATCC 34711 / CBS 6284 / DSM 70876 / NBRC 10599 / NRRL Y-10934 / UCD 77-7)</name>
    <name type="common">Yeast</name>
    <name type="synonym">Tetrapisispora blattae</name>
    <dbReference type="NCBI Taxonomy" id="1071380"/>
    <lineage>
        <taxon>Eukaryota</taxon>
        <taxon>Fungi</taxon>
        <taxon>Dikarya</taxon>
        <taxon>Ascomycota</taxon>
        <taxon>Saccharomycotina</taxon>
        <taxon>Saccharomycetes</taxon>
        <taxon>Saccharomycetales</taxon>
        <taxon>Saccharomycetaceae</taxon>
        <taxon>Henningerozyma</taxon>
    </lineage>
</organism>
<feature type="compositionally biased region" description="Low complexity" evidence="6">
    <location>
        <begin position="683"/>
        <end position="714"/>
    </location>
</feature>
<evidence type="ECO:0000256" key="2">
    <source>
        <dbReference type="ARBA" id="ARBA00009765"/>
    </source>
</evidence>
<evidence type="ECO:0000256" key="5">
    <source>
        <dbReference type="ARBA" id="ARBA00023136"/>
    </source>
</evidence>
<feature type="compositionally biased region" description="Low complexity" evidence="6">
    <location>
        <begin position="846"/>
        <end position="859"/>
    </location>
</feature>